<dbReference type="Gene3D" id="3.30.420.40">
    <property type="match status" value="1"/>
</dbReference>
<dbReference type="RefSeq" id="WP_131635132.1">
    <property type="nucleotide sequence ID" value="NZ_SJOO01000009.1"/>
</dbReference>
<proteinExistence type="predicted"/>
<gene>
    <name evidence="1" type="ORF">E0L20_17935</name>
</gene>
<name>A0A4R0G2Z7_9ENTR</name>
<sequence length="260" mass="29450">MAFKTWQTGVHIQQDRVLAVSLTREKSAWCLRRWWAIPLADGIIRDGKICQPEQLVNALRDWRRTLPHHHRVFLSFPAARTLQRSLPRPAIALRDSEQLSWLGAALSRELEMPANALCFDYAQDTFSNTFHVTAAQNKEVETLLLLAETLRLRLVAITPDAGALANLLPAVKPAQCVAWRDENQWLWAMRHQWGRRFTTEAESVGELAALLALAPDEIALFDSRRDLWEILHRCQPPLPECGADYTVALALAMSEVGECV</sequence>
<evidence type="ECO:0000313" key="1">
    <source>
        <dbReference type="EMBL" id="TCB90556.1"/>
    </source>
</evidence>
<dbReference type="InterPro" id="IPR043129">
    <property type="entry name" value="ATPase_NBD"/>
</dbReference>
<dbReference type="OrthoDB" id="6447548at2"/>
<accession>A0A4R0G2Z7</accession>
<dbReference type="SUPFAM" id="SSF53067">
    <property type="entry name" value="Actin-like ATPase domain"/>
    <property type="match status" value="1"/>
</dbReference>
<comment type="caution">
    <text evidence="1">The sequence shown here is derived from an EMBL/GenBank/DDBJ whole genome shotgun (WGS) entry which is preliminary data.</text>
</comment>
<dbReference type="EMBL" id="SJOO01000009">
    <property type="protein sequence ID" value="TCB90556.1"/>
    <property type="molecule type" value="Genomic_DNA"/>
</dbReference>
<protein>
    <submittedName>
        <fullName evidence="1">DNA utilization protein HofM</fullName>
    </submittedName>
</protein>
<dbReference type="AlphaFoldDB" id="A0A4R0G2Z7"/>
<reference evidence="1 2" key="1">
    <citation type="submission" date="2019-02" db="EMBL/GenBank/DDBJ databases">
        <title>The draft genome of Enterobacter spp. strains.</title>
        <authorList>
            <person name="Wang C."/>
            <person name="Feng Y."/>
            <person name="Zong Z."/>
        </authorList>
    </citation>
    <scope>NUCLEOTIDE SEQUENCE [LARGE SCALE GENOMIC DNA]</scope>
    <source>
        <strain evidence="1 2">WCHEW120002</strain>
    </source>
</reference>
<dbReference type="Proteomes" id="UP000291424">
    <property type="component" value="Unassembled WGS sequence"/>
</dbReference>
<organism evidence="1 2">
    <name type="scientific">Enterobacter wuhouensis</name>
    <dbReference type="NCBI Taxonomy" id="2529381"/>
    <lineage>
        <taxon>Bacteria</taxon>
        <taxon>Pseudomonadati</taxon>
        <taxon>Pseudomonadota</taxon>
        <taxon>Gammaproteobacteria</taxon>
        <taxon>Enterobacterales</taxon>
        <taxon>Enterobacteriaceae</taxon>
        <taxon>Enterobacter</taxon>
    </lineage>
</organism>
<evidence type="ECO:0000313" key="2">
    <source>
        <dbReference type="Proteomes" id="UP000291424"/>
    </source>
</evidence>